<keyword evidence="2" id="KW-1185">Reference proteome</keyword>
<organism evidence="1 2">
    <name type="scientific">Oryzomonas japonica</name>
    <dbReference type="NCBI Taxonomy" id="2603858"/>
    <lineage>
        <taxon>Bacteria</taxon>
        <taxon>Pseudomonadati</taxon>
        <taxon>Thermodesulfobacteriota</taxon>
        <taxon>Desulfuromonadia</taxon>
        <taxon>Geobacterales</taxon>
        <taxon>Geobacteraceae</taxon>
        <taxon>Oryzomonas</taxon>
    </lineage>
</organism>
<evidence type="ECO:0000313" key="1">
    <source>
        <dbReference type="EMBL" id="KAB0663833.1"/>
    </source>
</evidence>
<dbReference type="RefSeq" id="WP_151129528.1">
    <property type="nucleotide sequence ID" value="NZ_VZQZ01000011.1"/>
</dbReference>
<proteinExistence type="predicted"/>
<sequence length="73" mass="7948">MSQEAVEKVLGRLITDGQFRRLATESLEAASIQAGYRLSPGELRLLSGSLEFQRISELAERLNPGLCRTGGCP</sequence>
<accession>A0A7J4ZMD4</accession>
<evidence type="ECO:0000313" key="2">
    <source>
        <dbReference type="Proteomes" id="UP000420562"/>
    </source>
</evidence>
<protein>
    <recommendedName>
        <fullName evidence="3">Nif11 domain-containing protein</fullName>
    </recommendedName>
</protein>
<reference evidence="1 2" key="1">
    <citation type="submission" date="2019-09" db="EMBL/GenBank/DDBJ databases">
        <title>Geobacter sp. Red96, a novel strain isolated from paddy soil.</title>
        <authorList>
            <person name="Xu Z."/>
            <person name="Masuda Y."/>
            <person name="Itoh H."/>
            <person name="Senoo K."/>
        </authorList>
    </citation>
    <scope>NUCLEOTIDE SEQUENCE [LARGE SCALE GENOMIC DNA]</scope>
    <source>
        <strain evidence="1 2">Red96</strain>
    </source>
</reference>
<name>A0A7J4ZMD4_9BACT</name>
<evidence type="ECO:0008006" key="3">
    <source>
        <dbReference type="Google" id="ProtNLM"/>
    </source>
</evidence>
<dbReference type="AlphaFoldDB" id="A0A7J4ZMD4"/>
<dbReference type="NCBIfam" id="NF038399">
    <property type="entry name" value="NH_RiPP_Os17"/>
    <property type="match status" value="1"/>
</dbReference>
<dbReference type="EMBL" id="VZQZ01000011">
    <property type="protein sequence ID" value="KAB0663833.1"/>
    <property type="molecule type" value="Genomic_DNA"/>
</dbReference>
<dbReference type="Proteomes" id="UP000420562">
    <property type="component" value="Unassembled WGS sequence"/>
</dbReference>
<gene>
    <name evidence="1" type="ORF">F6V25_15500</name>
</gene>
<comment type="caution">
    <text evidence="1">The sequence shown here is derived from an EMBL/GenBank/DDBJ whole genome shotgun (WGS) entry which is preliminary data.</text>
</comment>